<protein>
    <submittedName>
        <fullName evidence="1">Uncharacterized protein</fullName>
    </submittedName>
</protein>
<name>A0A4Y8CU25_9HELO</name>
<dbReference type="OrthoDB" id="5407715at2759"/>
<dbReference type="Proteomes" id="UP000297299">
    <property type="component" value="Unassembled WGS sequence"/>
</dbReference>
<dbReference type="AlphaFoldDB" id="A0A4Y8CU25"/>
<gene>
    <name evidence="1" type="ORF">BOTCAL_0308g00040</name>
</gene>
<keyword evidence="2" id="KW-1185">Reference proteome</keyword>
<organism evidence="1 2">
    <name type="scientific">Botryotinia calthae</name>
    <dbReference type="NCBI Taxonomy" id="38488"/>
    <lineage>
        <taxon>Eukaryota</taxon>
        <taxon>Fungi</taxon>
        <taxon>Dikarya</taxon>
        <taxon>Ascomycota</taxon>
        <taxon>Pezizomycotina</taxon>
        <taxon>Leotiomycetes</taxon>
        <taxon>Helotiales</taxon>
        <taxon>Sclerotiniaceae</taxon>
        <taxon>Botryotinia</taxon>
    </lineage>
</organism>
<proteinExistence type="predicted"/>
<dbReference type="EMBL" id="PHWZ01000307">
    <property type="protein sequence ID" value="TEY47297.1"/>
    <property type="molecule type" value="Genomic_DNA"/>
</dbReference>
<reference evidence="1 2" key="1">
    <citation type="submission" date="2017-11" db="EMBL/GenBank/DDBJ databases">
        <title>Comparative genomics of Botrytis spp.</title>
        <authorList>
            <person name="Valero-Jimenez C.A."/>
            <person name="Tapia P."/>
            <person name="Veloso J."/>
            <person name="Silva-Moreno E."/>
            <person name="Staats M."/>
            <person name="Valdes J.H."/>
            <person name="Van Kan J.A.L."/>
        </authorList>
    </citation>
    <scope>NUCLEOTIDE SEQUENCE [LARGE SCALE GENOMIC DNA]</scope>
    <source>
        <strain evidence="1 2">MUCL2830</strain>
    </source>
</reference>
<evidence type="ECO:0000313" key="2">
    <source>
        <dbReference type="Proteomes" id="UP000297299"/>
    </source>
</evidence>
<comment type="caution">
    <text evidence="1">The sequence shown here is derived from an EMBL/GenBank/DDBJ whole genome shotgun (WGS) entry which is preliminary data.</text>
</comment>
<accession>A0A4Y8CU25</accession>
<sequence>MMLKVMKTNLTHFFNHPPGEILRRVPVPGSFGGVVMTGALVMDTTVVAGGRSGCGSEDILTASREVYGDTENFEIVVSIGNQ</sequence>
<evidence type="ECO:0000313" key="1">
    <source>
        <dbReference type="EMBL" id="TEY47297.1"/>
    </source>
</evidence>